<feature type="non-terminal residue" evidence="2">
    <location>
        <position position="40"/>
    </location>
</feature>
<proteinExistence type="predicted"/>
<evidence type="ECO:0000313" key="2">
    <source>
        <dbReference type="EMBL" id="MBM6759304.1"/>
    </source>
</evidence>
<evidence type="ECO:0000256" key="1">
    <source>
        <dbReference type="SAM" id="SignalP"/>
    </source>
</evidence>
<gene>
    <name evidence="2" type="ORF">H6A31_11560</name>
</gene>
<sequence length="40" mass="4227">MKKKVVLACLLMASVCGVYAQNVTLAPEAGISAVQRYGWG</sequence>
<dbReference type="Proteomes" id="UP000703295">
    <property type="component" value="Unassembled WGS sequence"/>
</dbReference>
<reference evidence="2 3" key="1">
    <citation type="journal article" date="2021" name="Sci. Rep.">
        <title>The distribution of antibiotic resistance genes in chicken gut microbiota commensals.</title>
        <authorList>
            <person name="Juricova H."/>
            <person name="Matiasovicova J."/>
            <person name="Kubasova T."/>
            <person name="Cejkova D."/>
            <person name="Rychlik I."/>
        </authorList>
    </citation>
    <scope>NUCLEOTIDE SEQUENCE [LARGE SCALE GENOMIC DNA]</scope>
    <source>
        <strain evidence="2 3">An801</strain>
    </source>
</reference>
<name>A0ABS2EYC1_9BACE</name>
<comment type="caution">
    <text evidence="2">The sequence shown here is derived from an EMBL/GenBank/DDBJ whole genome shotgun (WGS) entry which is preliminary data.</text>
</comment>
<keyword evidence="3" id="KW-1185">Reference proteome</keyword>
<keyword evidence="1" id="KW-0732">Signal</keyword>
<dbReference type="EMBL" id="JACJJW010000034">
    <property type="protein sequence ID" value="MBM6759304.1"/>
    <property type="molecule type" value="Genomic_DNA"/>
</dbReference>
<feature type="signal peptide" evidence="1">
    <location>
        <begin position="1"/>
        <end position="20"/>
    </location>
</feature>
<evidence type="ECO:0000313" key="3">
    <source>
        <dbReference type="Proteomes" id="UP000703295"/>
    </source>
</evidence>
<organism evidence="2 3">
    <name type="scientific">Bacteroides mediterraneensis</name>
    <dbReference type="NCBI Taxonomy" id="1841856"/>
    <lineage>
        <taxon>Bacteria</taxon>
        <taxon>Pseudomonadati</taxon>
        <taxon>Bacteroidota</taxon>
        <taxon>Bacteroidia</taxon>
        <taxon>Bacteroidales</taxon>
        <taxon>Bacteroidaceae</taxon>
        <taxon>Bacteroides</taxon>
    </lineage>
</organism>
<protein>
    <submittedName>
        <fullName evidence="2">PorT family protein</fullName>
    </submittedName>
</protein>
<accession>A0ABS2EYC1</accession>
<feature type="chain" id="PRO_5046502540" evidence="1">
    <location>
        <begin position="21"/>
        <end position="40"/>
    </location>
</feature>